<protein>
    <submittedName>
        <fullName evidence="1">Uncharacterized protein</fullName>
    </submittedName>
</protein>
<gene>
    <name evidence="1" type="ORF">UFOVP525_17</name>
</gene>
<dbReference type="EMBL" id="LR796507">
    <property type="protein sequence ID" value="CAB4148684.1"/>
    <property type="molecule type" value="Genomic_DNA"/>
</dbReference>
<sequence>MCVILHMFRHQAQKGRQERKMKTAAQTATQTATSNIAFNVAFFDYLEGGVVKGYAKIRSLTSDFNWEELSAVLDGLYRLHGAAAPVVADDSWHIGQHPLQIEIAKQTASMDC</sequence>
<reference evidence="1" key="1">
    <citation type="submission" date="2020-04" db="EMBL/GenBank/DDBJ databases">
        <authorList>
            <person name="Chiriac C."/>
            <person name="Salcher M."/>
            <person name="Ghai R."/>
            <person name="Kavagutti S V."/>
        </authorList>
    </citation>
    <scope>NUCLEOTIDE SEQUENCE</scope>
</reference>
<evidence type="ECO:0000313" key="1">
    <source>
        <dbReference type="EMBL" id="CAB4148684.1"/>
    </source>
</evidence>
<accession>A0A6J5MPI0</accession>
<name>A0A6J5MPI0_9CAUD</name>
<organism evidence="1">
    <name type="scientific">uncultured Caudovirales phage</name>
    <dbReference type="NCBI Taxonomy" id="2100421"/>
    <lineage>
        <taxon>Viruses</taxon>
        <taxon>Duplodnaviria</taxon>
        <taxon>Heunggongvirae</taxon>
        <taxon>Uroviricota</taxon>
        <taxon>Caudoviricetes</taxon>
        <taxon>Peduoviridae</taxon>
        <taxon>Maltschvirus</taxon>
        <taxon>Maltschvirus maltsch</taxon>
    </lineage>
</organism>
<proteinExistence type="predicted"/>